<dbReference type="AlphaFoldDB" id="A0A0N0RZ03"/>
<name>A0A0N0RZ03_9EURO</name>
<comment type="caution">
    <text evidence="2">The sequence shown here is derived from an EMBL/GenBank/DDBJ whole genome shotgun (WGS) entry which is preliminary data.</text>
</comment>
<protein>
    <submittedName>
        <fullName evidence="2">Uncharacterized protein</fullName>
    </submittedName>
</protein>
<organism evidence="2 3">
    <name type="scientific">Penicillium nordicum</name>
    <dbReference type="NCBI Taxonomy" id="229535"/>
    <lineage>
        <taxon>Eukaryota</taxon>
        <taxon>Fungi</taxon>
        <taxon>Dikarya</taxon>
        <taxon>Ascomycota</taxon>
        <taxon>Pezizomycotina</taxon>
        <taxon>Eurotiomycetes</taxon>
        <taxon>Eurotiomycetidae</taxon>
        <taxon>Eurotiales</taxon>
        <taxon>Aspergillaceae</taxon>
        <taxon>Penicillium</taxon>
    </lineage>
</organism>
<reference evidence="2 3" key="1">
    <citation type="submission" date="2015-08" db="EMBL/GenBank/DDBJ databases">
        <title>Genome sequencing of Penicillium nordicum.</title>
        <authorList>
            <person name="Nguyen H.D."/>
            <person name="Seifert K.A."/>
        </authorList>
    </citation>
    <scope>NUCLEOTIDE SEQUENCE [LARGE SCALE GENOMIC DNA]</scope>
    <source>
        <strain evidence="2 3">DAOMC 185683</strain>
    </source>
</reference>
<proteinExistence type="predicted"/>
<accession>A0A0N0RZ03</accession>
<dbReference type="EMBL" id="LHQQ01000073">
    <property type="protein sequence ID" value="KOS43829.1"/>
    <property type="molecule type" value="Genomic_DNA"/>
</dbReference>
<evidence type="ECO:0000313" key="3">
    <source>
        <dbReference type="Proteomes" id="UP000037696"/>
    </source>
</evidence>
<gene>
    <name evidence="2" type="ORF">ACN38_g5266</name>
</gene>
<evidence type="ECO:0000256" key="1">
    <source>
        <dbReference type="SAM" id="MobiDB-lite"/>
    </source>
</evidence>
<dbReference type="Proteomes" id="UP000037696">
    <property type="component" value="Unassembled WGS sequence"/>
</dbReference>
<keyword evidence="3" id="KW-1185">Reference proteome</keyword>
<feature type="region of interest" description="Disordered" evidence="1">
    <location>
        <begin position="53"/>
        <end position="72"/>
    </location>
</feature>
<evidence type="ECO:0000313" key="2">
    <source>
        <dbReference type="EMBL" id="KOS43829.1"/>
    </source>
</evidence>
<sequence>MRSANDSPLVRRITYSVHSVVELELGGVAHNRLIFIFFKDLDIFFSLKFKKNIKKKKKKKKDLSAPESLVHH</sequence>